<dbReference type="Proteomes" id="UP001182991">
    <property type="component" value="Unassembled WGS sequence"/>
</dbReference>
<evidence type="ECO:0000259" key="2">
    <source>
        <dbReference type="Pfam" id="PF11396"/>
    </source>
</evidence>
<keyword evidence="1" id="KW-0732">Signal</keyword>
<feature type="signal peptide" evidence="1">
    <location>
        <begin position="1"/>
        <end position="19"/>
    </location>
</feature>
<feature type="domain" description="Putative beta-lactamase-inhibitor-like PepSY-like" evidence="2">
    <location>
        <begin position="53"/>
        <end position="140"/>
    </location>
</feature>
<feature type="chain" id="PRO_5046589483" evidence="1">
    <location>
        <begin position="20"/>
        <end position="145"/>
    </location>
</feature>
<gene>
    <name evidence="3" type="ORF">RLT85_06810</name>
</gene>
<name>A0ABU2KHZ5_9FLAO</name>
<keyword evidence="4" id="KW-1185">Reference proteome</keyword>
<dbReference type="RefSeq" id="WP_311401291.1">
    <property type="nucleotide sequence ID" value="NZ_JAVRBG010000005.1"/>
</dbReference>
<dbReference type="Pfam" id="PF11396">
    <property type="entry name" value="PepSY_like"/>
    <property type="match status" value="1"/>
</dbReference>
<dbReference type="InterPro" id="IPR021533">
    <property type="entry name" value="PepSY-like"/>
</dbReference>
<protein>
    <submittedName>
        <fullName evidence="3">PepSY-like domain-containing protein</fullName>
    </submittedName>
</protein>
<proteinExistence type="predicted"/>
<organism evidence="3 4">
    <name type="scientific">Mesonia ostreae</name>
    <dbReference type="NCBI Taxonomy" id="861110"/>
    <lineage>
        <taxon>Bacteria</taxon>
        <taxon>Pseudomonadati</taxon>
        <taxon>Bacteroidota</taxon>
        <taxon>Flavobacteriia</taxon>
        <taxon>Flavobacteriales</taxon>
        <taxon>Flavobacteriaceae</taxon>
        <taxon>Mesonia</taxon>
    </lineage>
</organism>
<reference evidence="4" key="1">
    <citation type="submission" date="2023-07" db="EMBL/GenBank/DDBJ databases">
        <title>Isolating and identifying novel microbial strains from the Mariana Trench.</title>
        <authorList>
            <person name="Fu H."/>
        </authorList>
    </citation>
    <scope>NUCLEOTIDE SEQUENCE [LARGE SCALE GENOMIC DNA]</scope>
    <source>
        <strain evidence="4">T-y2</strain>
    </source>
</reference>
<dbReference type="Gene3D" id="3.10.450.360">
    <property type="match status" value="1"/>
</dbReference>
<dbReference type="EMBL" id="JAVRBG010000005">
    <property type="protein sequence ID" value="MDT0294341.1"/>
    <property type="molecule type" value="Genomic_DNA"/>
</dbReference>
<comment type="caution">
    <text evidence="3">The sequence shown here is derived from an EMBL/GenBank/DDBJ whole genome shotgun (WGS) entry which is preliminary data.</text>
</comment>
<evidence type="ECO:0000256" key="1">
    <source>
        <dbReference type="SAM" id="SignalP"/>
    </source>
</evidence>
<sequence>MKILKTSLLFLFASIAVQAQDLRMDEVPASLISTFQKEFTNVNDVEWEKDMENYKVEFEVDRKDYDVWYATNGQEVKRKVEISSSELPSAVSNVIKKNYADFSIDDVDMIKKGNDITYEIDLETFTKELEITVDKNGKVLSEIED</sequence>
<evidence type="ECO:0000313" key="3">
    <source>
        <dbReference type="EMBL" id="MDT0294341.1"/>
    </source>
</evidence>
<accession>A0ABU2KHZ5</accession>
<dbReference type="SUPFAM" id="SSF160574">
    <property type="entry name" value="BT0923-like"/>
    <property type="match status" value="1"/>
</dbReference>
<evidence type="ECO:0000313" key="4">
    <source>
        <dbReference type="Proteomes" id="UP001182991"/>
    </source>
</evidence>